<keyword evidence="2" id="KW-1185">Reference proteome</keyword>
<protein>
    <submittedName>
        <fullName evidence="1">Uncharacterized protein</fullName>
    </submittedName>
</protein>
<evidence type="ECO:0000313" key="1">
    <source>
        <dbReference type="EMBL" id="KAH8040384.1"/>
    </source>
</evidence>
<reference evidence="1" key="1">
    <citation type="journal article" date="2020" name="Cell">
        <title>Large-Scale Comparative Analyses of Tick Genomes Elucidate Their Genetic Diversity and Vector Capacities.</title>
        <authorList>
            <consortium name="Tick Genome and Microbiome Consortium (TIGMIC)"/>
            <person name="Jia N."/>
            <person name="Wang J."/>
            <person name="Shi W."/>
            <person name="Du L."/>
            <person name="Sun Y."/>
            <person name="Zhan W."/>
            <person name="Jiang J.F."/>
            <person name="Wang Q."/>
            <person name="Zhang B."/>
            <person name="Ji P."/>
            <person name="Bell-Sakyi L."/>
            <person name="Cui X.M."/>
            <person name="Yuan T.T."/>
            <person name="Jiang B.G."/>
            <person name="Yang W.F."/>
            <person name="Lam T.T."/>
            <person name="Chang Q.C."/>
            <person name="Ding S.J."/>
            <person name="Wang X.J."/>
            <person name="Zhu J.G."/>
            <person name="Ruan X.D."/>
            <person name="Zhao L."/>
            <person name="Wei J.T."/>
            <person name="Ye R.Z."/>
            <person name="Que T.C."/>
            <person name="Du C.H."/>
            <person name="Zhou Y.H."/>
            <person name="Cheng J.X."/>
            <person name="Dai P.F."/>
            <person name="Guo W.B."/>
            <person name="Han X.H."/>
            <person name="Huang E.J."/>
            <person name="Li L.F."/>
            <person name="Wei W."/>
            <person name="Gao Y.C."/>
            <person name="Liu J.Z."/>
            <person name="Shao H.Z."/>
            <person name="Wang X."/>
            <person name="Wang C.C."/>
            <person name="Yang T.C."/>
            <person name="Huo Q.B."/>
            <person name="Li W."/>
            <person name="Chen H.Y."/>
            <person name="Chen S.E."/>
            <person name="Zhou L.G."/>
            <person name="Ni X.B."/>
            <person name="Tian J.H."/>
            <person name="Sheng Y."/>
            <person name="Liu T."/>
            <person name="Pan Y.S."/>
            <person name="Xia L.Y."/>
            <person name="Li J."/>
            <person name="Zhao F."/>
            <person name="Cao W.C."/>
        </authorList>
    </citation>
    <scope>NUCLEOTIDE SEQUENCE</scope>
    <source>
        <strain evidence="1">Rmic-2018</strain>
    </source>
</reference>
<proteinExistence type="predicted"/>
<comment type="caution">
    <text evidence="1">The sequence shown here is derived from an EMBL/GenBank/DDBJ whole genome shotgun (WGS) entry which is preliminary data.</text>
</comment>
<dbReference type="Proteomes" id="UP000821866">
    <property type="component" value="Chromosome 1"/>
</dbReference>
<accession>A0A9J6F2Q7</accession>
<reference evidence="1" key="2">
    <citation type="submission" date="2021-09" db="EMBL/GenBank/DDBJ databases">
        <authorList>
            <person name="Jia N."/>
            <person name="Wang J."/>
            <person name="Shi W."/>
            <person name="Du L."/>
            <person name="Sun Y."/>
            <person name="Zhan W."/>
            <person name="Jiang J."/>
            <person name="Wang Q."/>
            <person name="Zhang B."/>
            <person name="Ji P."/>
            <person name="Sakyi L.B."/>
            <person name="Cui X."/>
            <person name="Yuan T."/>
            <person name="Jiang B."/>
            <person name="Yang W."/>
            <person name="Lam T.T.-Y."/>
            <person name="Chang Q."/>
            <person name="Ding S."/>
            <person name="Wang X."/>
            <person name="Zhu J."/>
            <person name="Ruan X."/>
            <person name="Zhao L."/>
            <person name="Wei J."/>
            <person name="Que T."/>
            <person name="Du C."/>
            <person name="Cheng J."/>
            <person name="Dai P."/>
            <person name="Han X."/>
            <person name="Huang E."/>
            <person name="Gao Y."/>
            <person name="Liu J."/>
            <person name="Shao H."/>
            <person name="Ye R."/>
            <person name="Li L."/>
            <person name="Wei W."/>
            <person name="Wang X."/>
            <person name="Wang C."/>
            <person name="Huo Q."/>
            <person name="Li W."/>
            <person name="Guo W."/>
            <person name="Chen H."/>
            <person name="Chen S."/>
            <person name="Zhou L."/>
            <person name="Zhou L."/>
            <person name="Ni X."/>
            <person name="Tian J."/>
            <person name="Zhou Y."/>
            <person name="Sheng Y."/>
            <person name="Liu T."/>
            <person name="Pan Y."/>
            <person name="Xia L."/>
            <person name="Li J."/>
            <person name="Zhao F."/>
            <person name="Cao W."/>
        </authorList>
    </citation>
    <scope>NUCLEOTIDE SEQUENCE</scope>
    <source>
        <strain evidence="1">Rmic-2018</strain>
        <tissue evidence="1">Larvae</tissue>
    </source>
</reference>
<organism evidence="1 2">
    <name type="scientific">Rhipicephalus microplus</name>
    <name type="common">Cattle tick</name>
    <name type="synonym">Boophilus microplus</name>
    <dbReference type="NCBI Taxonomy" id="6941"/>
    <lineage>
        <taxon>Eukaryota</taxon>
        <taxon>Metazoa</taxon>
        <taxon>Ecdysozoa</taxon>
        <taxon>Arthropoda</taxon>
        <taxon>Chelicerata</taxon>
        <taxon>Arachnida</taxon>
        <taxon>Acari</taxon>
        <taxon>Parasitiformes</taxon>
        <taxon>Ixodida</taxon>
        <taxon>Ixodoidea</taxon>
        <taxon>Ixodidae</taxon>
        <taxon>Rhipicephalinae</taxon>
        <taxon>Rhipicephalus</taxon>
        <taxon>Boophilus</taxon>
    </lineage>
</organism>
<dbReference type="EMBL" id="JABSTU010000001">
    <property type="protein sequence ID" value="KAH8040384.1"/>
    <property type="molecule type" value="Genomic_DNA"/>
</dbReference>
<gene>
    <name evidence="1" type="ORF">HPB51_010164</name>
</gene>
<evidence type="ECO:0000313" key="2">
    <source>
        <dbReference type="Proteomes" id="UP000821866"/>
    </source>
</evidence>
<sequence length="181" mass="20559">MRPAVKRFNSESAPQRSSGFRPCHCGDLFETSLDFTQERAIEDFRAPLEELSVIKVVSGIGPYQMRHIWMLKLRTSEAKKNVLLGTGGNHVKGRYCAVIDPVKKEITVKLNWAAFDVPNEAIRNVLSEYGDVKEVKLQERCVPGFEQAESTTRVARIRPFVRASLRTSCQTSLSFKVEQIW</sequence>
<name>A0A9J6F2Q7_RHIMP</name>
<dbReference type="AlphaFoldDB" id="A0A9J6F2Q7"/>